<feature type="DNA-binding region" description="H-T-H motif" evidence="2">
    <location>
        <begin position="31"/>
        <end position="50"/>
    </location>
</feature>
<protein>
    <submittedName>
        <fullName evidence="4">Bacterial regulatory s, tetR family protein</fullName>
    </submittedName>
</protein>
<dbReference type="Gene3D" id="1.10.357.10">
    <property type="entry name" value="Tetracycline Repressor, domain 2"/>
    <property type="match status" value="1"/>
</dbReference>
<dbReference type="PROSITE" id="PS50977">
    <property type="entry name" value="HTH_TETR_2"/>
    <property type="match status" value="1"/>
</dbReference>
<evidence type="ECO:0000313" key="4">
    <source>
        <dbReference type="EMBL" id="KDS23391.1"/>
    </source>
</evidence>
<evidence type="ECO:0000256" key="1">
    <source>
        <dbReference type="ARBA" id="ARBA00023125"/>
    </source>
</evidence>
<dbReference type="AlphaFoldDB" id="A0A078QLS8"/>
<dbReference type="Proteomes" id="UP000028134">
    <property type="component" value="Unassembled WGS sequence"/>
</dbReference>
<dbReference type="PATRIC" id="fig|1339350.3.peg.4619"/>
<dbReference type="EMBL" id="JNHI01000116">
    <property type="protein sequence ID" value="KDS23391.1"/>
    <property type="molecule type" value="Genomic_DNA"/>
</dbReference>
<accession>A0A078QLS8</accession>
<organism evidence="4 5">
    <name type="scientific">Phocaeicola vulgatus str. 3775 SL</name>
    <name type="common">B</name>
    <name type="synonym">iv</name>
    <dbReference type="NCBI Taxonomy" id="1339350"/>
    <lineage>
        <taxon>Bacteria</taxon>
        <taxon>Pseudomonadati</taxon>
        <taxon>Bacteroidota</taxon>
        <taxon>Bacteroidia</taxon>
        <taxon>Bacteroidales</taxon>
        <taxon>Bacteroidaceae</taxon>
        <taxon>Phocaeicola</taxon>
    </lineage>
</organism>
<gene>
    <name evidence="4" type="ORF">M097_4892</name>
</gene>
<dbReference type="RefSeq" id="WP_032577110.1">
    <property type="nucleotide sequence ID" value="NZ_JNHI01000116.1"/>
</dbReference>
<sequence>MRYKDSNNASKQKILLECFKLFAIKPFSNITFSDIEKVTGLSRGAILYHFKSKDQILSSVIDKFIINKEYDLPTIDASKSMWDNIESFVDVKRRQQDFFTGIGILNINRAFIYIAANCMNLLNEMPSLTQLRLAKEKDFWKEILLLGIEKQEIRNNIDVEVESLSFLEIYYGYSYMCMTTFNGYDIKCLLEKFRNLYSKLTR</sequence>
<name>A0A078QLS8_PHOVU</name>
<dbReference type="InterPro" id="IPR001647">
    <property type="entry name" value="HTH_TetR"/>
</dbReference>
<proteinExistence type="predicted"/>
<feature type="domain" description="HTH tetR-type" evidence="3">
    <location>
        <begin position="8"/>
        <end position="68"/>
    </location>
</feature>
<dbReference type="Pfam" id="PF00440">
    <property type="entry name" value="TetR_N"/>
    <property type="match status" value="1"/>
</dbReference>
<evidence type="ECO:0000256" key="2">
    <source>
        <dbReference type="PROSITE-ProRule" id="PRU00335"/>
    </source>
</evidence>
<dbReference type="SUPFAM" id="SSF46689">
    <property type="entry name" value="Homeodomain-like"/>
    <property type="match status" value="1"/>
</dbReference>
<reference evidence="4 5" key="1">
    <citation type="submission" date="2014-04" db="EMBL/GenBank/DDBJ databases">
        <authorList>
            <person name="Sears C."/>
            <person name="Carroll K."/>
            <person name="Sack B.R."/>
            <person name="Qadri F."/>
            <person name="Myers L.L."/>
            <person name="Chung G.-T."/>
            <person name="Escheverria P."/>
            <person name="Fraser C.M."/>
            <person name="Sadzewicz L."/>
            <person name="Shefchek K.A."/>
            <person name="Tallon L."/>
            <person name="Das S.P."/>
            <person name="Daugherty S."/>
            <person name="Mongodin E.F."/>
        </authorList>
    </citation>
    <scope>NUCLEOTIDE SEQUENCE [LARGE SCALE GENOMIC DNA]</scope>
    <source>
        <strain evidence="5">3775 SL(B) 10 (iv)</strain>
    </source>
</reference>
<evidence type="ECO:0000313" key="5">
    <source>
        <dbReference type="Proteomes" id="UP000028134"/>
    </source>
</evidence>
<comment type="caution">
    <text evidence="4">The sequence shown here is derived from an EMBL/GenBank/DDBJ whole genome shotgun (WGS) entry which is preliminary data.</text>
</comment>
<evidence type="ECO:0000259" key="3">
    <source>
        <dbReference type="PROSITE" id="PS50977"/>
    </source>
</evidence>
<dbReference type="InterPro" id="IPR009057">
    <property type="entry name" value="Homeodomain-like_sf"/>
</dbReference>
<keyword evidence="1 2" id="KW-0238">DNA-binding</keyword>
<dbReference type="GO" id="GO:0003677">
    <property type="term" value="F:DNA binding"/>
    <property type="evidence" value="ECO:0007669"/>
    <property type="project" value="UniProtKB-UniRule"/>
</dbReference>